<dbReference type="OrthoDB" id="740324at2"/>
<gene>
    <name evidence="3" type="ORF">GJU39_09775</name>
</gene>
<dbReference type="InterPro" id="IPR013728">
    <property type="entry name" value="BT_3987-like_N"/>
</dbReference>
<feature type="signal peptide" evidence="1">
    <location>
        <begin position="1"/>
        <end position="23"/>
    </location>
</feature>
<feature type="domain" description="BT-3987-like N-terminal" evidence="2">
    <location>
        <begin position="60"/>
        <end position="162"/>
    </location>
</feature>
<dbReference type="RefSeq" id="WP_154280607.1">
    <property type="nucleotide sequence ID" value="NZ_JBHUJQ010000001.1"/>
</dbReference>
<comment type="caution">
    <text evidence="3">The sequence shown here is derived from an EMBL/GenBank/DDBJ whole genome shotgun (WGS) entry which is preliminary data.</text>
</comment>
<keyword evidence="4" id="KW-1185">Reference proteome</keyword>
<organism evidence="3 4">
    <name type="scientific">Pedobacter petrophilus</name>
    <dbReference type="NCBI Taxonomy" id="1908241"/>
    <lineage>
        <taxon>Bacteria</taxon>
        <taxon>Pseudomonadati</taxon>
        <taxon>Bacteroidota</taxon>
        <taxon>Sphingobacteriia</taxon>
        <taxon>Sphingobacteriales</taxon>
        <taxon>Sphingobacteriaceae</taxon>
        <taxon>Pedobacter</taxon>
    </lineage>
</organism>
<protein>
    <submittedName>
        <fullName evidence="3">DUF1735 domain-containing protein</fullName>
    </submittedName>
</protein>
<dbReference type="PROSITE" id="PS51257">
    <property type="entry name" value="PROKAR_LIPOPROTEIN"/>
    <property type="match status" value="1"/>
</dbReference>
<dbReference type="Pfam" id="PF08522">
    <property type="entry name" value="BT_3987-like_N"/>
    <property type="match status" value="1"/>
</dbReference>
<keyword evidence="1" id="KW-0732">Signal</keyword>
<sequence>MKRIFQNIAILFVVLTLSSCLKSDPLIGPDAPNSAGAIIEFDNPDYIASGSLTASVKLARYQLTLAKGTASPLNIRVNYSGTGKPAPSDVTVGIGIDAAALTLHNTQASRSFTLIPAAWYTIPTTVVIPAGQAGVNFVIPINTNNYVTGSTYALPLKINTTSQGTISGNFGSIIVAVAAN</sequence>
<evidence type="ECO:0000313" key="4">
    <source>
        <dbReference type="Proteomes" id="UP000487757"/>
    </source>
</evidence>
<evidence type="ECO:0000256" key="1">
    <source>
        <dbReference type="SAM" id="SignalP"/>
    </source>
</evidence>
<feature type="chain" id="PRO_5029804149" evidence="1">
    <location>
        <begin position="24"/>
        <end position="180"/>
    </location>
</feature>
<dbReference type="AlphaFoldDB" id="A0A7K0G053"/>
<accession>A0A7K0G053</accession>
<name>A0A7K0G053_9SPHI</name>
<proteinExistence type="predicted"/>
<evidence type="ECO:0000259" key="2">
    <source>
        <dbReference type="Pfam" id="PF08522"/>
    </source>
</evidence>
<evidence type="ECO:0000313" key="3">
    <source>
        <dbReference type="EMBL" id="MRX76376.1"/>
    </source>
</evidence>
<reference evidence="3 4" key="1">
    <citation type="submission" date="2019-11" db="EMBL/GenBank/DDBJ databases">
        <title>Pedobacter petrophilus genome.</title>
        <authorList>
            <person name="Feldbauer M.J."/>
            <person name="Newman J.D."/>
        </authorList>
    </citation>
    <scope>NUCLEOTIDE SEQUENCE [LARGE SCALE GENOMIC DNA]</scope>
    <source>
        <strain evidence="3 4">LMG 29686</strain>
    </source>
</reference>
<dbReference type="Proteomes" id="UP000487757">
    <property type="component" value="Unassembled WGS sequence"/>
</dbReference>
<dbReference type="EMBL" id="WKKH01000012">
    <property type="protein sequence ID" value="MRX76376.1"/>
    <property type="molecule type" value="Genomic_DNA"/>
</dbReference>
<dbReference type="Gene3D" id="2.60.40.1740">
    <property type="entry name" value="hypothetical protein (bacova_03559)"/>
    <property type="match status" value="1"/>
</dbReference>